<evidence type="ECO:0000256" key="3">
    <source>
        <dbReference type="ARBA" id="ARBA00022741"/>
    </source>
</evidence>
<dbReference type="GO" id="GO:0016887">
    <property type="term" value="F:ATP hydrolysis activity"/>
    <property type="evidence" value="ECO:0007669"/>
    <property type="project" value="InterPro"/>
</dbReference>
<evidence type="ECO:0000313" key="8">
    <source>
        <dbReference type="Proteomes" id="UP000659904"/>
    </source>
</evidence>
<accession>A0A8J3KJX9</accession>
<dbReference type="Gene3D" id="2.70.50.60">
    <property type="entry name" value="abc- transporter (atp binding component) like domain"/>
    <property type="match status" value="1"/>
</dbReference>
<dbReference type="GO" id="GO:0016020">
    <property type="term" value="C:membrane"/>
    <property type="evidence" value="ECO:0007669"/>
    <property type="project" value="InterPro"/>
</dbReference>
<keyword evidence="3" id="KW-0547">Nucleotide-binding</keyword>
<evidence type="ECO:0000313" key="7">
    <source>
        <dbReference type="EMBL" id="GIF98400.1"/>
    </source>
</evidence>
<comment type="similarity">
    <text evidence="1">Belongs to the ABC transporter superfamily.</text>
</comment>
<dbReference type="InterPro" id="IPR015860">
    <property type="entry name" value="ABC_transpr_TagH-like"/>
</dbReference>
<evidence type="ECO:0000256" key="2">
    <source>
        <dbReference type="ARBA" id="ARBA00022448"/>
    </source>
</evidence>
<comment type="caution">
    <text evidence="7">The sequence shown here is derived from an EMBL/GenBank/DDBJ whole genome shotgun (WGS) entry which is preliminary data.</text>
</comment>
<dbReference type="PANTHER" id="PTHR46743">
    <property type="entry name" value="TEICHOIC ACIDS EXPORT ATP-BINDING PROTEIN TAGH"/>
    <property type="match status" value="1"/>
</dbReference>
<dbReference type="SUPFAM" id="SSF52540">
    <property type="entry name" value="P-loop containing nucleoside triphosphate hydrolases"/>
    <property type="match status" value="1"/>
</dbReference>
<dbReference type="PROSITE" id="PS00211">
    <property type="entry name" value="ABC_TRANSPORTER_1"/>
    <property type="match status" value="1"/>
</dbReference>
<dbReference type="InterPro" id="IPR027417">
    <property type="entry name" value="P-loop_NTPase"/>
</dbReference>
<dbReference type="Gene3D" id="3.40.50.300">
    <property type="entry name" value="P-loop containing nucleotide triphosphate hydrolases"/>
    <property type="match status" value="1"/>
</dbReference>
<keyword evidence="4" id="KW-0067">ATP-binding</keyword>
<keyword evidence="2" id="KW-0813">Transport</keyword>
<feature type="domain" description="ABC transporter" evidence="6">
    <location>
        <begin position="28"/>
        <end position="252"/>
    </location>
</feature>
<feature type="region of interest" description="Disordered" evidence="5">
    <location>
        <begin position="254"/>
        <end position="289"/>
    </location>
</feature>
<dbReference type="AlphaFoldDB" id="A0A8J3KJX9"/>
<protein>
    <recommendedName>
        <fullName evidence="6">ABC transporter domain-containing protein</fullName>
    </recommendedName>
</protein>
<dbReference type="CDD" id="cd03220">
    <property type="entry name" value="ABC_KpsT_Wzt"/>
    <property type="match status" value="1"/>
</dbReference>
<proteinExistence type="inferred from homology"/>
<feature type="compositionally biased region" description="Acidic residues" evidence="5">
    <location>
        <begin position="273"/>
        <end position="282"/>
    </location>
</feature>
<dbReference type="InterPro" id="IPR003593">
    <property type="entry name" value="AAA+_ATPase"/>
</dbReference>
<dbReference type="InterPro" id="IPR029439">
    <property type="entry name" value="Wzt_C"/>
</dbReference>
<evidence type="ECO:0000259" key="6">
    <source>
        <dbReference type="PROSITE" id="PS50893"/>
    </source>
</evidence>
<dbReference type="EMBL" id="BONH01000015">
    <property type="protein sequence ID" value="GIF98400.1"/>
    <property type="molecule type" value="Genomic_DNA"/>
</dbReference>
<organism evidence="7 8">
    <name type="scientific">Catellatospora citrea</name>
    <dbReference type="NCBI Taxonomy" id="53366"/>
    <lineage>
        <taxon>Bacteria</taxon>
        <taxon>Bacillati</taxon>
        <taxon>Actinomycetota</taxon>
        <taxon>Actinomycetes</taxon>
        <taxon>Micromonosporales</taxon>
        <taxon>Micromonosporaceae</taxon>
        <taxon>Catellatospora</taxon>
    </lineage>
</organism>
<dbReference type="CDD" id="cd10147">
    <property type="entry name" value="Wzt_C-like"/>
    <property type="match status" value="1"/>
</dbReference>
<dbReference type="SMART" id="SM00382">
    <property type="entry name" value="AAA"/>
    <property type="match status" value="1"/>
</dbReference>
<dbReference type="Pfam" id="PF14524">
    <property type="entry name" value="Wzt_C"/>
    <property type="match status" value="1"/>
</dbReference>
<dbReference type="PROSITE" id="PS50893">
    <property type="entry name" value="ABC_TRANSPORTER_2"/>
    <property type="match status" value="1"/>
</dbReference>
<evidence type="ECO:0000256" key="1">
    <source>
        <dbReference type="ARBA" id="ARBA00005417"/>
    </source>
</evidence>
<dbReference type="InterPro" id="IPR003439">
    <property type="entry name" value="ABC_transporter-like_ATP-bd"/>
</dbReference>
<reference evidence="7 8" key="1">
    <citation type="submission" date="2021-01" db="EMBL/GenBank/DDBJ databases">
        <title>Whole genome shotgun sequence of Catellatospora citrea NBRC 14495.</title>
        <authorList>
            <person name="Komaki H."/>
            <person name="Tamura T."/>
        </authorList>
    </citation>
    <scope>NUCLEOTIDE SEQUENCE [LARGE SCALE GENOMIC DNA]</scope>
    <source>
        <strain evidence="7 8">NBRC 14495</strain>
    </source>
</reference>
<sequence>MTREVALSVTGVSKRFTLPHERITTVKSLFTGLAKRRSKIVNEDQYALQDISFEVEQGEFFGIVGRNGSGKSTLLKILAGIYQPTTGNVVKNGRLVPFIELGVGFNPELTGRENVYLNGAMLGFSSREIDALYEDIVEFAELEKFMDQKLKNYSSGMQVRLAFSMATRTKTDILLVDEVLAVGDADFQRKCYTYFKSLKKQKVTVIFVTHDMSAVVEHCDRAMLVEGSRIVSIGDTDKITKQYIQLFQQPAPAPRIESEEQAAEAAQAQGDQQPEEPEPQVEEQDRKRWGNKRAAFTRIDVSSSQVTDADDTISITCTAKARESVEDAVFGFLIKNASGNPILGTNTLIKGQRPMSLTEGQQVVVRWTVPNVFNDGLHWLEPAIVHNGGIDVCDWWEEAASFTVVRKERTPYIISPTIDVVVEKDQDAWQMS</sequence>
<dbReference type="InterPro" id="IPR050683">
    <property type="entry name" value="Bact_Polysacc_Export_ATP-bd"/>
</dbReference>
<feature type="compositionally biased region" description="Low complexity" evidence="5">
    <location>
        <begin position="263"/>
        <end position="272"/>
    </location>
</feature>
<keyword evidence="8" id="KW-1185">Reference proteome</keyword>
<dbReference type="InterPro" id="IPR017871">
    <property type="entry name" value="ABC_transporter-like_CS"/>
</dbReference>
<gene>
    <name evidence="7" type="ORF">Cci01nite_34940</name>
</gene>
<evidence type="ECO:0000256" key="4">
    <source>
        <dbReference type="ARBA" id="ARBA00022840"/>
    </source>
</evidence>
<dbReference type="PANTHER" id="PTHR46743:SF2">
    <property type="entry name" value="TEICHOIC ACIDS EXPORT ATP-BINDING PROTEIN TAGH"/>
    <property type="match status" value="1"/>
</dbReference>
<dbReference type="GO" id="GO:0140359">
    <property type="term" value="F:ABC-type transporter activity"/>
    <property type="evidence" value="ECO:0007669"/>
    <property type="project" value="InterPro"/>
</dbReference>
<evidence type="ECO:0000256" key="5">
    <source>
        <dbReference type="SAM" id="MobiDB-lite"/>
    </source>
</evidence>
<name>A0A8J3KJX9_9ACTN</name>
<dbReference type="Proteomes" id="UP000659904">
    <property type="component" value="Unassembled WGS sequence"/>
</dbReference>
<dbReference type="Pfam" id="PF00005">
    <property type="entry name" value="ABC_tran"/>
    <property type="match status" value="1"/>
</dbReference>
<dbReference type="GO" id="GO:0005524">
    <property type="term" value="F:ATP binding"/>
    <property type="evidence" value="ECO:0007669"/>
    <property type="project" value="UniProtKB-KW"/>
</dbReference>